<dbReference type="AlphaFoldDB" id="A0ABD2YWU1"/>
<proteinExistence type="predicted"/>
<protein>
    <recommendedName>
        <fullName evidence="1">Retrovirus-related Pol polyprotein from transposon TNT 1-94-like beta-barrel domain-containing protein</fullName>
    </recommendedName>
</protein>
<name>A0ABD2YWU1_9GENT</name>
<evidence type="ECO:0000259" key="1">
    <source>
        <dbReference type="Pfam" id="PF22936"/>
    </source>
</evidence>
<gene>
    <name evidence="2" type="ORF">ACH5RR_029891</name>
</gene>
<dbReference type="InterPro" id="IPR054722">
    <property type="entry name" value="PolX-like_BBD"/>
</dbReference>
<dbReference type="PANTHER" id="PTHR47592">
    <property type="entry name" value="PBF68 PROTEIN"/>
    <property type="match status" value="1"/>
</dbReference>
<dbReference type="Proteomes" id="UP001630127">
    <property type="component" value="Unassembled WGS sequence"/>
</dbReference>
<comment type="caution">
    <text evidence="2">The sequence shown here is derived from an EMBL/GenBank/DDBJ whole genome shotgun (WGS) entry which is preliminary data.</text>
</comment>
<sequence length="111" mass="13032">MTSVQLFTFVMTSPNSRSLKIPRRINMFLWEIIQFKEFENSKEDQHVLMRNNIKVKVLGKGFVELKIISKKKLTLVNVLFVPELKKNLVFATLLCKKRCKGCYRGRKVDPN</sequence>
<keyword evidence="3" id="KW-1185">Reference proteome</keyword>
<feature type="domain" description="Retrovirus-related Pol polyprotein from transposon TNT 1-94-like beta-barrel" evidence="1">
    <location>
        <begin position="35"/>
        <end position="98"/>
    </location>
</feature>
<organism evidence="2 3">
    <name type="scientific">Cinchona calisaya</name>
    <dbReference type="NCBI Taxonomy" id="153742"/>
    <lineage>
        <taxon>Eukaryota</taxon>
        <taxon>Viridiplantae</taxon>
        <taxon>Streptophyta</taxon>
        <taxon>Embryophyta</taxon>
        <taxon>Tracheophyta</taxon>
        <taxon>Spermatophyta</taxon>
        <taxon>Magnoliopsida</taxon>
        <taxon>eudicotyledons</taxon>
        <taxon>Gunneridae</taxon>
        <taxon>Pentapetalae</taxon>
        <taxon>asterids</taxon>
        <taxon>lamiids</taxon>
        <taxon>Gentianales</taxon>
        <taxon>Rubiaceae</taxon>
        <taxon>Cinchonoideae</taxon>
        <taxon>Cinchoneae</taxon>
        <taxon>Cinchona</taxon>
    </lineage>
</organism>
<evidence type="ECO:0000313" key="2">
    <source>
        <dbReference type="EMBL" id="KAL3510490.1"/>
    </source>
</evidence>
<evidence type="ECO:0000313" key="3">
    <source>
        <dbReference type="Proteomes" id="UP001630127"/>
    </source>
</evidence>
<reference evidence="2 3" key="1">
    <citation type="submission" date="2024-11" db="EMBL/GenBank/DDBJ databases">
        <title>A near-complete genome assembly of Cinchona calisaya.</title>
        <authorList>
            <person name="Lian D.C."/>
            <person name="Zhao X.W."/>
            <person name="Wei L."/>
        </authorList>
    </citation>
    <scope>NUCLEOTIDE SEQUENCE [LARGE SCALE GENOMIC DNA]</scope>
    <source>
        <tissue evidence="2">Nenye</tissue>
    </source>
</reference>
<dbReference type="EMBL" id="JBJUIK010000012">
    <property type="protein sequence ID" value="KAL3510490.1"/>
    <property type="molecule type" value="Genomic_DNA"/>
</dbReference>
<dbReference type="Pfam" id="PF22936">
    <property type="entry name" value="Pol_BBD"/>
    <property type="match status" value="1"/>
</dbReference>
<dbReference type="PANTHER" id="PTHR47592:SF31">
    <property type="entry name" value="ZINC FINGER, CCHC-TYPE-RELATED"/>
    <property type="match status" value="1"/>
</dbReference>
<accession>A0ABD2YWU1</accession>